<evidence type="ECO:0000313" key="6">
    <source>
        <dbReference type="Proteomes" id="UP001230156"/>
    </source>
</evidence>
<dbReference type="InterPro" id="IPR050498">
    <property type="entry name" value="Ycf3"/>
</dbReference>
<keyword evidence="4" id="KW-0732">Signal</keyword>
<dbReference type="SMART" id="SM00028">
    <property type="entry name" value="TPR"/>
    <property type="match status" value="3"/>
</dbReference>
<dbReference type="SUPFAM" id="SSF48452">
    <property type="entry name" value="TPR-like"/>
    <property type="match status" value="1"/>
</dbReference>
<proteinExistence type="predicted"/>
<evidence type="ECO:0000256" key="1">
    <source>
        <dbReference type="ARBA" id="ARBA00022737"/>
    </source>
</evidence>
<keyword evidence="6" id="KW-1185">Reference proteome</keyword>
<dbReference type="PANTHER" id="PTHR44858:SF1">
    <property type="entry name" value="UDP-N-ACETYLGLUCOSAMINE--PEPTIDE N-ACETYLGLUCOSAMINYLTRANSFERASE SPINDLY-RELATED"/>
    <property type="match status" value="1"/>
</dbReference>
<evidence type="ECO:0000256" key="2">
    <source>
        <dbReference type="ARBA" id="ARBA00022803"/>
    </source>
</evidence>
<feature type="chain" id="PRO_5046314146" evidence="4">
    <location>
        <begin position="26"/>
        <end position="187"/>
    </location>
</feature>
<name>A0ABU0YKS9_9PROT</name>
<feature type="repeat" description="TPR" evidence="3">
    <location>
        <begin position="135"/>
        <end position="168"/>
    </location>
</feature>
<protein>
    <submittedName>
        <fullName evidence="5">Tetratricopeptide repeat protein</fullName>
    </submittedName>
</protein>
<dbReference type="EMBL" id="JAUYVI010000002">
    <property type="protein sequence ID" value="MDQ7247343.1"/>
    <property type="molecule type" value="Genomic_DNA"/>
</dbReference>
<dbReference type="RefSeq" id="WP_379954743.1">
    <property type="nucleotide sequence ID" value="NZ_JAUYVI010000002.1"/>
</dbReference>
<dbReference type="InterPro" id="IPR011990">
    <property type="entry name" value="TPR-like_helical_dom_sf"/>
</dbReference>
<evidence type="ECO:0000256" key="4">
    <source>
        <dbReference type="SAM" id="SignalP"/>
    </source>
</evidence>
<dbReference type="Pfam" id="PF13432">
    <property type="entry name" value="TPR_16"/>
    <property type="match status" value="1"/>
</dbReference>
<dbReference type="PROSITE" id="PS50005">
    <property type="entry name" value="TPR"/>
    <property type="match status" value="2"/>
</dbReference>
<evidence type="ECO:0000313" key="5">
    <source>
        <dbReference type="EMBL" id="MDQ7247343.1"/>
    </source>
</evidence>
<dbReference type="InterPro" id="IPR019734">
    <property type="entry name" value="TPR_rpt"/>
</dbReference>
<feature type="repeat" description="TPR" evidence="3">
    <location>
        <begin position="101"/>
        <end position="134"/>
    </location>
</feature>
<organism evidence="5 6">
    <name type="scientific">Dongia sedimenti</name>
    <dbReference type="NCBI Taxonomy" id="3064282"/>
    <lineage>
        <taxon>Bacteria</taxon>
        <taxon>Pseudomonadati</taxon>
        <taxon>Pseudomonadota</taxon>
        <taxon>Alphaproteobacteria</taxon>
        <taxon>Rhodospirillales</taxon>
        <taxon>Dongiaceae</taxon>
        <taxon>Dongia</taxon>
    </lineage>
</organism>
<dbReference type="Proteomes" id="UP001230156">
    <property type="component" value="Unassembled WGS sequence"/>
</dbReference>
<dbReference type="PANTHER" id="PTHR44858">
    <property type="entry name" value="TETRATRICOPEPTIDE REPEAT PROTEIN 6"/>
    <property type="match status" value="1"/>
</dbReference>
<evidence type="ECO:0000256" key="3">
    <source>
        <dbReference type="PROSITE-ProRule" id="PRU00339"/>
    </source>
</evidence>
<keyword evidence="1" id="KW-0677">Repeat</keyword>
<dbReference type="Gene3D" id="1.25.40.10">
    <property type="entry name" value="Tetratricopeptide repeat domain"/>
    <property type="match status" value="1"/>
</dbReference>
<gene>
    <name evidence="5" type="ORF">Q8A70_06680</name>
</gene>
<accession>A0ABU0YKS9</accession>
<sequence>MRKALLRSALPAALVSLGLVANASADQRDPSLPTLFKFLKSAQHSDQAGLVEDKIWEIWSMTGDPKLDRLMVASSEAMQRGDYAAALQDVDQILTARPDFAEGWNKRATVYFLMGDYEKAIADIDRTLELEPRHFGALSGLGLSNMKLGRDEAAADAFRRLLSIDPLYPNAKRNLKMAQDALARNSI</sequence>
<reference evidence="6" key="1">
    <citation type="submission" date="2023-08" db="EMBL/GenBank/DDBJ databases">
        <title>Rhodospirillaceae gen. nov., a novel taxon isolated from the Yangtze River Yuezi River estuary sludge.</title>
        <authorList>
            <person name="Ruan L."/>
        </authorList>
    </citation>
    <scope>NUCLEOTIDE SEQUENCE [LARGE SCALE GENOMIC DNA]</scope>
    <source>
        <strain evidence="6">R-7</strain>
    </source>
</reference>
<feature type="signal peptide" evidence="4">
    <location>
        <begin position="1"/>
        <end position="25"/>
    </location>
</feature>
<dbReference type="PROSITE" id="PS50293">
    <property type="entry name" value="TPR_REGION"/>
    <property type="match status" value="1"/>
</dbReference>
<comment type="caution">
    <text evidence="5">The sequence shown here is derived from an EMBL/GenBank/DDBJ whole genome shotgun (WGS) entry which is preliminary data.</text>
</comment>
<keyword evidence="2 3" id="KW-0802">TPR repeat</keyword>